<proteinExistence type="predicted"/>
<feature type="compositionally biased region" description="Polar residues" evidence="2">
    <location>
        <begin position="236"/>
        <end position="245"/>
    </location>
</feature>
<dbReference type="EMBL" id="JARJLG010000349">
    <property type="protein sequence ID" value="KAJ7715413.1"/>
    <property type="molecule type" value="Genomic_DNA"/>
</dbReference>
<evidence type="ECO:0000313" key="4">
    <source>
        <dbReference type="Proteomes" id="UP001215280"/>
    </source>
</evidence>
<accession>A0AAD7MFU0</accession>
<protein>
    <submittedName>
        <fullName evidence="3">Uncharacterized protein</fullName>
    </submittedName>
</protein>
<sequence>MDAADPHTLIQRALNQARQDSTASLARAEKQAQEITALREEREELRRQLMEHKKWVAENAAGRRKAEAALAAERKITADRVEVASRTVDAASRAVDAASRATDAAHELVCCVAECQAANDNGTNDDSGKHESDVSARAVGAERLAEAPLGQAASVVEISVTTSRDSATAKRDADAPSAAKALSQRNTAVVGEFYMYPRKPKADASGSGTAGNPHPPVKHIPFDLLTRKRKVDASASVDTQVSGMTRSGADLGRVLNNKRTKWDSDEDAYE</sequence>
<comment type="caution">
    <text evidence="3">The sequence shown here is derived from an EMBL/GenBank/DDBJ whole genome shotgun (WGS) entry which is preliminary data.</text>
</comment>
<organism evidence="3 4">
    <name type="scientific">Mycena maculata</name>
    <dbReference type="NCBI Taxonomy" id="230809"/>
    <lineage>
        <taxon>Eukaryota</taxon>
        <taxon>Fungi</taxon>
        <taxon>Dikarya</taxon>
        <taxon>Basidiomycota</taxon>
        <taxon>Agaricomycotina</taxon>
        <taxon>Agaricomycetes</taxon>
        <taxon>Agaricomycetidae</taxon>
        <taxon>Agaricales</taxon>
        <taxon>Marasmiineae</taxon>
        <taxon>Mycenaceae</taxon>
        <taxon>Mycena</taxon>
    </lineage>
</organism>
<gene>
    <name evidence="3" type="ORF">DFH07DRAFT_1014766</name>
</gene>
<evidence type="ECO:0000313" key="3">
    <source>
        <dbReference type="EMBL" id="KAJ7715413.1"/>
    </source>
</evidence>
<keyword evidence="4" id="KW-1185">Reference proteome</keyword>
<dbReference type="Proteomes" id="UP001215280">
    <property type="component" value="Unassembled WGS sequence"/>
</dbReference>
<reference evidence="3" key="1">
    <citation type="submission" date="2023-03" db="EMBL/GenBank/DDBJ databases">
        <title>Massive genome expansion in bonnet fungi (Mycena s.s.) driven by repeated elements and novel gene families across ecological guilds.</title>
        <authorList>
            <consortium name="Lawrence Berkeley National Laboratory"/>
            <person name="Harder C.B."/>
            <person name="Miyauchi S."/>
            <person name="Viragh M."/>
            <person name="Kuo A."/>
            <person name="Thoen E."/>
            <person name="Andreopoulos B."/>
            <person name="Lu D."/>
            <person name="Skrede I."/>
            <person name="Drula E."/>
            <person name="Henrissat B."/>
            <person name="Morin E."/>
            <person name="Kohler A."/>
            <person name="Barry K."/>
            <person name="LaButti K."/>
            <person name="Morin E."/>
            <person name="Salamov A."/>
            <person name="Lipzen A."/>
            <person name="Mereny Z."/>
            <person name="Hegedus B."/>
            <person name="Baldrian P."/>
            <person name="Stursova M."/>
            <person name="Weitz H."/>
            <person name="Taylor A."/>
            <person name="Grigoriev I.V."/>
            <person name="Nagy L.G."/>
            <person name="Martin F."/>
            <person name="Kauserud H."/>
        </authorList>
    </citation>
    <scope>NUCLEOTIDE SEQUENCE</scope>
    <source>
        <strain evidence="3">CBHHK188m</strain>
    </source>
</reference>
<evidence type="ECO:0000256" key="1">
    <source>
        <dbReference type="SAM" id="Coils"/>
    </source>
</evidence>
<name>A0AAD7MFU0_9AGAR</name>
<keyword evidence="1" id="KW-0175">Coiled coil</keyword>
<evidence type="ECO:0000256" key="2">
    <source>
        <dbReference type="SAM" id="MobiDB-lite"/>
    </source>
</evidence>
<feature type="region of interest" description="Disordered" evidence="2">
    <location>
        <begin position="201"/>
        <end position="270"/>
    </location>
</feature>
<dbReference type="AlphaFoldDB" id="A0AAD7MFU0"/>
<feature type="coiled-coil region" evidence="1">
    <location>
        <begin position="25"/>
        <end position="55"/>
    </location>
</feature>